<feature type="region of interest" description="Disordered" evidence="5">
    <location>
        <begin position="258"/>
        <end position="286"/>
    </location>
</feature>
<feature type="compositionally biased region" description="Low complexity" evidence="5">
    <location>
        <begin position="342"/>
        <end position="358"/>
    </location>
</feature>
<protein>
    <submittedName>
        <fullName evidence="7">Uncharacterized protein</fullName>
    </submittedName>
</protein>
<dbReference type="Proteomes" id="UP000053424">
    <property type="component" value="Unassembled WGS sequence"/>
</dbReference>
<reference evidence="8" key="2">
    <citation type="submission" date="2015-01" db="EMBL/GenBank/DDBJ databases">
        <title>Evolutionary Origins and Diversification of the Mycorrhizal Mutualists.</title>
        <authorList>
            <consortium name="DOE Joint Genome Institute"/>
            <consortium name="Mycorrhizal Genomics Consortium"/>
            <person name="Kohler A."/>
            <person name="Kuo A."/>
            <person name="Nagy L.G."/>
            <person name="Floudas D."/>
            <person name="Copeland A."/>
            <person name="Barry K.W."/>
            <person name="Cichocki N."/>
            <person name="Veneault-Fourrey C."/>
            <person name="LaButti K."/>
            <person name="Lindquist E.A."/>
            <person name="Lipzen A."/>
            <person name="Lundell T."/>
            <person name="Morin E."/>
            <person name="Murat C."/>
            <person name="Riley R."/>
            <person name="Ohm R."/>
            <person name="Sun H."/>
            <person name="Tunlid A."/>
            <person name="Henrissat B."/>
            <person name="Grigoriev I.V."/>
            <person name="Hibbett D.S."/>
            <person name="Martin F."/>
        </authorList>
    </citation>
    <scope>NUCLEOTIDE SEQUENCE [LARGE SCALE GENOMIC DNA]</scope>
    <source>
        <strain evidence="8">h7</strain>
    </source>
</reference>
<reference evidence="7 8" key="1">
    <citation type="submission" date="2014-04" db="EMBL/GenBank/DDBJ databases">
        <authorList>
            <consortium name="DOE Joint Genome Institute"/>
            <person name="Kuo A."/>
            <person name="Gay G."/>
            <person name="Dore J."/>
            <person name="Kohler A."/>
            <person name="Nagy L.G."/>
            <person name="Floudas D."/>
            <person name="Copeland A."/>
            <person name="Barry K.W."/>
            <person name="Cichocki N."/>
            <person name="Veneault-Fourrey C."/>
            <person name="LaButti K."/>
            <person name="Lindquist E.A."/>
            <person name="Lipzen A."/>
            <person name="Lundell T."/>
            <person name="Morin E."/>
            <person name="Murat C."/>
            <person name="Sun H."/>
            <person name="Tunlid A."/>
            <person name="Henrissat B."/>
            <person name="Grigoriev I.V."/>
            <person name="Hibbett D.S."/>
            <person name="Martin F."/>
            <person name="Nordberg H.P."/>
            <person name="Cantor M.N."/>
            <person name="Hua S.X."/>
        </authorList>
    </citation>
    <scope>NUCLEOTIDE SEQUENCE [LARGE SCALE GENOMIC DNA]</scope>
    <source>
        <strain evidence="8">h7</strain>
    </source>
</reference>
<sequence length="375" mass="39790">MANNIRALDDRDSSIVYSTGWAQAGSSPEYNSTTTWTALAGSTARISFRGTAIGVYGTISAKDKGSVPPESLYSIDGGLPVRFRANQAARPQYSQRFFQSPVLPEADHVLTIMNSGVRADPFFLDFVMVQSNEDTPAVSSSSSLTTSELSSTSESLPLSTSTPTTTTPPPAVTVTVTSVQAVSSPPTGVADGVKASNSAVAASGASKSNAGAVAGGIIAGIVVVFIAVFGFIIWRRRRARRNSLFESSSGIVWARPTIDSPPASRVQPYSLNTPPPPAAPVMSQHSGGQYSDGYYAGGYASTNSFNSYPQRQQQQQQQQYPQTPHSNYDYSASEHDAYGGITQNQQPYPQQGYTPPSQLMHAGAGNDYNSYHRGS</sequence>
<dbReference type="OrthoDB" id="3067294at2759"/>
<evidence type="ECO:0000256" key="5">
    <source>
        <dbReference type="SAM" id="MobiDB-lite"/>
    </source>
</evidence>
<evidence type="ECO:0000313" key="7">
    <source>
        <dbReference type="EMBL" id="KIM47189.1"/>
    </source>
</evidence>
<dbReference type="AlphaFoldDB" id="A0A0C3CSY8"/>
<keyword evidence="4 6" id="KW-0472">Membrane</keyword>
<feature type="compositionally biased region" description="Low complexity" evidence="5">
    <location>
        <begin position="135"/>
        <end position="165"/>
    </location>
</feature>
<accession>A0A0C3CSY8</accession>
<gene>
    <name evidence="7" type="ORF">M413DRAFT_440691</name>
</gene>
<feature type="transmembrane region" description="Helical" evidence="6">
    <location>
        <begin position="212"/>
        <end position="234"/>
    </location>
</feature>
<dbReference type="STRING" id="686832.A0A0C3CSY8"/>
<dbReference type="EMBL" id="KN831770">
    <property type="protein sequence ID" value="KIM47189.1"/>
    <property type="molecule type" value="Genomic_DNA"/>
</dbReference>
<dbReference type="InterPro" id="IPR051694">
    <property type="entry name" value="Immunoregulatory_rcpt-like"/>
</dbReference>
<feature type="compositionally biased region" description="Low complexity" evidence="5">
    <location>
        <begin position="308"/>
        <end position="322"/>
    </location>
</feature>
<dbReference type="GO" id="GO:0016020">
    <property type="term" value="C:membrane"/>
    <property type="evidence" value="ECO:0007669"/>
    <property type="project" value="UniProtKB-SubCell"/>
</dbReference>
<feature type="region of interest" description="Disordered" evidence="5">
    <location>
        <begin position="135"/>
        <end position="171"/>
    </location>
</feature>
<dbReference type="HOGENOM" id="CLU_062656_0_0_1"/>
<evidence type="ECO:0000256" key="2">
    <source>
        <dbReference type="ARBA" id="ARBA00022692"/>
    </source>
</evidence>
<proteinExistence type="predicted"/>
<keyword evidence="8" id="KW-1185">Reference proteome</keyword>
<dbReference type="PANTHER" id="PTHR15549">
    <property type="entry name" value="PAIRED IMMUNOGLOBULIN-LIKE TYPE 2 RECEPTOR"/>
    <property type="match status" value="1"/>
</dbReference>
<comment type="subcellular location">
    <subcellularLocation>
        <location evidence="1">Membrane</location>
        <topology evidence="1">Single-pass membrane protein</topology>
    </subcellularLocation>
</comment>
<keyword evidence="3 6" id="KW-1133">Transmembrane helix</keyword>
<organism evidence="7 8">
    <name type="scientific">Hebeloma cylindrosporum</name>
    <dbReference type="NCBI Taxonomy" id="76867"/>
    <lineage>
        <taxon>Eukaryota</taxon>
        <taxon>Fungi</taxon>
        <taxon>Dikarya</taxon>
        <taxon>Basidiomycota</taxon>
        <taxon>Agaricomycotina</taxon>
        <taxon>Agaricomycetes</taxon>
        <taxon>Agaricomycetidae</taxon>
        <taxon>Agaricales</taxon>
        <taxon>Agaricineae</taxon>
        <taxon>Hymenogastraceae</taxon>
        <taxon>Hebeloma</taxon>
    </lineage>
</organism>
<keyword evidence="2 6" id="KW-0812">Transmembrane</keyword>
<feature type="region of interest" description="Disordered" evidence="5">
    <location>
        <begin position="305"/>
        <end position="375"/>
    </location>
</feature>
<dbReference type="Gene3D" id="2.60.120.260">
    <property type="entry name" value="Galactose-binding domain-like"/>
    <property type="match status" value="1"/>
</dbReference>
<dbReference type="GO" id="GO:0071944">
    <property type="term" value="C:cell periphery"/>
    <property type="evidence" value="ECO:0007669"/>
    <property type="project" value="UniProtKB-ARBA"/>
</dbReference>
<evidence type="ECO:0000256" key="3">
    <source>
        <dbReference type="ARBA" id="ARBA00022989"/>
    </source>
</evidence>
<evidence type="ECO:0000256" key="1">
    <source>
        <dbReference type="ARBA" id="ARBA00004167"/>
    </source>
</evidence>
<evidence type="ECO:0000313" key="8">
    <source>
        <dbReference type="Proteomes" id="UP000053424"/>
    </source>
</evidence>
<name>A0A0C3CSY8_HEBCY</name>
<evidence type="ECO:0000256" key="4">
    <source>
        <dbReference type="ARBA" id="ARBA00023136"/>
    </source>
</evidence>
<evidence type="ECO:0000256" key="6">
    <source>
        <dbReference type="SAM" id="Phobius"/>
    </source>
</evidence>